<keyword evidence="2" id="KW-1185">Reference proteome</keyword>
<evidence type="ECO:0000313" key="1">
    <source>
        <dbReference type="EMBL" id="AKP53191.1"/>
    </source>
</evidence>
<evidence type="ECO:0000313" key="2">
    <source>
        <dbReference type="Proteomes" id="UP000036520"/>
    </source>
</evidence>
<dbReference type="PATRIC" id="fig|320787.5.peg.4182"/>
<gene>
    <name evidence="1" type="ORF">CA2015_3821</name>
</gene>
<dbReference type="PROSITE" id="PS51257">
    <property type="entry name" value="PROKAR_LIPOPROTEIN"/>
    <property type="match status" value="1"/>
</dbReference>
<dbReference type="Proteomes" id="UP000036520">
    <property type="component" value="Chromosome"/>
</dbReference>
<dbReference type="STRING" id="320787.CA2015_3821"/>
<proteinExistence type="predicted"/>
<dbReference type="RefSeq" id="WP_048643317.1">
    <property type="nucleotide sequence ID" value="NZ_CP012040.1"/>
</dbReference>
<evidence type="ECO:0008006" key="3">
    <source>
        <dbReference type="Google" id="ProtNLM"/>
    </source>
</evidence>
<accession>A0A0H4PFD2</accession>
<reference evidence="1 2" key="1">
    <citation type="submission" date="2015-07" db="EMBL/GenBank/DDBJ databases">
        <authorList>
            <person name="Kim K.M."/>
        </authorList>
    </citation>
    <scope>NUCLEOTIDE SEQUENCE [LARGE SCALE GENOMIC DNA]</scope>
    <source>
        <strain evidence="1 2">KCTC 12363</strain>
    </source>
</reference>
<dbReference type="AlphaFoldDB" id="A0A0H4PFD2"/>
<sequence>MTLSKSIVTAIVIQSLISCTNEEDMEVKNVVSEEEAVVLIESSLQKSTGGLNEMTNTFSEELTTDITLNELCGTLYEASLNYNYNEAPILADYEIDWSYMMACNGFNVPQMVEFEASSVGSYSTSRINSNDVTNTAIDISGLQPSASSLLFSGFFNREGNQSITTNLKTRSLSSKFNVDLVDVLIDKSNYSISSGGGTFVLSGLSENIPFSFNGTIVFNGNGSVSLTVNENDYEININE</sequence>
<organism evidence="1 2">
    <name type="scientific">Cyclobacterium amurskyense</name>
    <dbReference type="NCBI Taxonomy" id="320787"/>
    <lineage>
        <taxon>Bacteria</taxon>
        <taxon>Pseudomonadati</taxon>
        <taxon>Bacteroidota</taxon>
        <taxon>Cytophagia</taxon>
        <taxon>Cytophagales</taxon>
        <taxon>Cyclobacteriaceae</taxon>
        <taxon>Cyclobacterium</taxon>
    </lineage>
</organism>
<protein>
    <recommendedName>
        <fullName evidence="3">Lipoprotein</fullName>
    </recommendedName>
</protein>
<dbReference type="OrthoDB" id="840161at2"/>
<dbReference type="KEGG" id="camu:CA2015_3821"/>
<dbReference type="EMBL" id="CP012040">
    <property type="protein sequence ID" value="AKP53191.1"/>
    <property type="molecule type" value="Genomic_DNA"/>
</dbReference>
<name>A0A0H4PFD2_9BACT</name>